<dbReference type="PROSITE" id="PS50928">
    <property type="entry name" value="ABC_TM1"/>
    <property type="match status" value="1"/>
</dbReference>
<dbReference type="InterPro" id="IPR000515">
    <property type="entry name" value="MetI-like"/>
</dbReference>
<feature type="transmembrane region" description="Helical" evidence="8">
    <location>
        <begin position="77"/>
        <end position="97"/>
    </location>
</feature>
<proteinExistence type="inferred from homology"/>
<comment type="subcellular location">
    <subcellularLocation>
        <location evidence="1">Cell inner membrane</location>
        <topology evidence="1">Multi-pass membrane protein</topology>
    </subcellularLocation>
    <subcellularLocation>
        <location evidence="8">Cell membrane</location>
        <topology evidence="8">Multi-pass membrane protein</topology>
    </subcellularLocation>
</comment>
<evidence type="ECO:0000256" key="5">
    <source>
        <dbReference type="ARBA" id="ARBA00022692"/>
    </source>
</evidence>
<evidence type="ECO:0000256" key="7">
    <source>
        <dbReference type="ARBA" id="ARBA00023136"/>
    </source>
</evidence>
<dbReference type="GO" id="GO:0055085">
    <property type="term" value="P:transmembrane transport"/>
    <property type="evidence" value="ECO:0007669"/>
    <property type="project" value="InterPro"/>
</dbReference>
<name>A0A0H3L2K2_PANAA</name>
<organism evidence="10 11">
    <name type="scientific">Pantoea ananatis (strain AJ13355)</name>
    <dbReference type="NCBI Taxonomy" id="932677"/>
    <lineage>
        <taxon>Bacteria</taxon>
        <taxon>Pseudomonadati</taxon>
        <taxon>Pseudomonadota</taxon>
        <taxon>Gammaproteobacteria</taxon>
        <taxon>Enterobacterales</taxon>
        <taxon>Erwiniaceae</taxon>
        <taxon>Pantoea</taxon>
    </lineage>
</organism>
<sequence length="304" mass="33191">MMSQFQPRAHRPARPVFYLAPAIALLVVFFLAPIIVNTVIAFTDMGADLRVGQLTLHNFERIVSRDARIPGVLLTTLIYVTATLFLFNVGLGALLAITSTAIPDRLGNLFRGLWLLPRMSPAVLYSILWIWVADPTPSGLLNQITGSFGLQPMNLRNDFPLFLIVVANGLVGASFAMVILTSAIRSIPSHLANAARIDGASEWGVLRYVVAPALSQPIRFITIYQGLSLMTTYEYILLITGGGPVYDSTPYALYIYRRAFENGAYAYGAALALGLMVIGVAATLIQWRVSNMRATFAAPKIEVL</sequence>
<dbReference type="EMBL" id="AP012032">
    <property type="protein sequence ID" value="BAK12082.1"/>
    <property type="molecule type" value="Genomic_DNA"/>
</dbReference>
<evidence type="ECO:0000256" key="3">
    <source>
        <dbReference type="ARBA" id="ARBA00022475"/>
    </source>
</evidence>
<dbReference type="Pfam" id="PF00528">
    <property type="entry name" value="BPD_transp_1"/>
    <property type="match status" value="1"/>
</dbReference>
<feature type="transmembrane region" description="Helical" evidence="8">
    <location>
        <begin position="109"/>
        <end position="132"/>
    </location>
</feature>
<dbReference type="PATRIC" id="fig|932677.3.peg.2323"/>
<evidence type="ECO:0000313" key="10">
    <source>
        <dbReference type="EMBL" id="BAK12082.1"/>
    </source>
</evidence>
<feature type="transmembrane region" description="Helical" evidence="8">
    <location>
        <begin position="264"/>
        <end position="287"/>
    </location>
</feature>
<comment type="similarity">
    <text evidence="8">Belongs to the binding-protein-dependent transport system permease family.</text>
</comment>
<feature type="transmembrane region" description="Helical" evidence="8">
    <location>
        <begin position="16"/>
        <end position="42"/>
    </location>
</feature>
<dbReference type="GO" id="GO:0005886">
    <property type="term" value="C:plasma membrane"/>
    <property type="evidence" value="ECO:0007669"/>
    <property type="project" value="UniProtKB-SubCell"/>
</dbReference>
<keyword evidence="2 8" id="KW-0813">Transport</keyword>
<dbReference type="RefSeq" id="WP_013026590.1">
    <property type="nucleotide sequence ID" value="NC_017531.2"/>
</dbReference>
<dbReference type="SUPFAM" id="SSF161098">
    <property type="entry name" value="MetI-like"/>
    <property type="match status" value="1"/>
</dbReference>
<dbReference type="Gene3D" id="1.10.3720.10">
    <property type="entry name" value="MetI-like"/>
    <property type="match status" value="1"/>
</dbReference>
<dbReference type="HOGENOM" id="CLU_016047_0_0_6"/>
<gene>
    <name evidence="10" type="primary">ugpA</name>
    <name evidence="10" type="ordered locus">PAJ_2002</name>
</gene>
<dbReference type="PANTHER" id="PTHR30193:SF37">
    <property type="entry name" value="INNER MEMBRANE ABC TRANSPORTER PERMEASE PROTEIN YCJO"/>
    <property type="match status" value="1"/>
</dbReference>
<reference evidence="11" key="1">
    <citation type="journal article" date="2012" name="Appl. Microbiol. Biotechnol.">
        <title>The complete genome sequence of Pantoea ananatis AJ13355, an organism with great biotechnological potential.</title>
        <authorList>
            <person name="Hara Y."/>
            <person name="Kadotani N."/>
            <person name="Izui H."/>
            <person name="Katashkina J.I."/>
            <person name="Kuvaeva T.M."/>
            <person name="Andreeva I.G."/>
            <person name="Golubeva L.I."/>
            <person name="Malko D.B."/>
            <person name="Makeev V.J."/>
            <person name="Mashko S.V."/>
            <person name="Kozlov Y.I."/>
        </authorList>
    </citation>
    <scope>NUCLEOTIDE SEQUENCE [LARGE SCALE GENOMIC DNA]</scope>
    <source>
        <strain evidence="11">AJ13355</strain>
    </source>
</reference>
<evidence type="ECO:0000256" key="8">
    <source>
        <dbReference type="RuleBase" id="RU363032"/>
    </source>
</evidence>
<dbReference type="AlphaFoldDB" id="A0A0H3L2K2"/>
<dbReference type="eggNOG" id="COG1175">
    <property type="taxonomic scope" value="Bacteria"/>
</dbReference>
<dbReference type="Proteomes" id="UP000006690">
    <property type="component" value="Chromosome"/>
</dbReference>
<evidence type="ECO:0000256" key="6">
    <source>
        <dbReference type="ARBA" id="ARBA00022989"/>
    </source>
</evidence>
<evidence type="ECO:0000256" key="1">
    <source>
        <dbReference type="ARBA" id="ARBA00004429"/>
    </source>
</evidence>
<keyword evidence="5 8" id="KW-0812">Transmembrane</keyword>
<feature type="domain" description="ABC transmembrane type-1" evidence="9">
    <location>
        <begin position="74"/>
        <end position="286"/>
    </location>
</feature>
<dbReference type="InterPro" id="IPR051393">
    <property type="entry name" value="ABC_transporter_permease"/>
</dbReference>
<keyword evidence="4" id="KW-0997">Cell inner membrane</keyword>
<accession>A0A0H3L2K2</accession>
<protein>
    <submittedName>
        <fullName evidence="10">Sugar ABC transporter permease protein UgpA</fullName>
    </submittedName>
</protein>
<evidence type="ECO:0000256" key="2">
    <source>
        <dbReference type="ARBA" id="ARBA00022448"/>
    </source>
</evidence>
<keyword evidence="6 8" id="KW-1133">Transmembrane helix</keyword>
<evidence type="ECO:0000259" key="9">
    <source>
        <dbReference type="PROSITE" id="PS50928"/>
    </source>
</evidence>
<evidence type="ECO:0000256" key="4">
    <source>
        <dbReference type="ARBA" id="ARBA00022519"/>
    </source>
</evidence>
<dbReference type="InterPro" id="IPR035906">
    <property type="entry name" value="MetI-like_sf"/>
</dbReference>
<dbReference type="PANTHER" id="PTHR30193">
    <property type="entry name" value="ABC TRANSPORTER PERMEASE PROTEIN"/>
    <property type="match status" value="1"/>
</dbReference>
<keyword evidence="3" id="KW-1003">Cell membrane</keyword>
<feature type="transmembrane region" description="Helical" evidence="8">
    <location>
        <begin position="159"/>
        <end position="180"/>
    </location>
</feature>
<dbReference type="SUPFAM" id="SSF160964">
    <property type="entry name" value="MalF N-terminal region-like"/>
    <property type="match status" value="1"/>
</dbReference>
<dbReference type="GeneID" id="57267391"/>
<dbReference type="CDD" id="cd06261">
    <property type="entry name" value="TM_PBP2"/>
    <property type="match status" value="1"/>
</dbReference>
<dbReference type="KEGG" id="paj:PAJ_2002"/>
<keyword evidence="7 8" id="KW-0472">Membrane</keyword>
<evidence type="ECO:0000313" key="11">
    <source>
        <dbReference type="Proteomes" id="UP000006690"/>
    </source>
</evidence>